<gene>
    <name evidence="3" type="ORF">TPR58_05735</name>
</gene>
<sequence length="93" mass="9510">MSKTLIIAAAFSALVIAGPALAQDQGKPAGSGGFGGMNGSATDLRDAPRPGEQARPAKRGTGTRAAPKPRPSKDRPARTQSTNNLKQMGLANR</sequence>
<proteinExistence type="predicted"/>
<dbReference type="RefSeq" id="WP_346245666.1">
    <property type="nucleotide sequence ID" value="NZ_JBDIZK010000003.1"/>
</dbReference>
<dbReference type="Proteomes" id="UP001427805">
    <property type="component" value="Unassembled WGS sequence"/>
</dbReference>
<comment type="caution">
    <text evidence="3">The sequence shown here is derived from an EMBL/GenBank/DDBJ whole genome shotgun (WGS) entry which is preliminary data.</text>
</comment>
<protein>
    <submittedName>
        <fullName evidence="3">Uncharacterized protein</fullName>
    </submittedName>
</protein>
<dbReference type="EMBL" id="JBDIZK010000003">
    <property type="protein sequence ID" value="MEN3746660.1"/>
    <property type="molecule type" value="Genomic_DNA"/>
</dbReference>
<reference evidence="3 4" key="1">
    <citation type="submission" date="2024-05" db="EMBL/GenBank/DDBJ databases">
        <title>Sphingomonas sp. HF-S3 16S ribosomal RNA gene Genome sequencing and assembly.</title>
        <authorList>
            <person name="Lee H."/>
        </authorList>
    </citation>
    <scope>NUCLEOTIDE SEQUENCE [LARGE SCALE GENOMIC DNA]</scope>
    <source>
        <strain evidence="3 4">HF-S3</strain>
    </source>
</reference>
<feature type="region of interest" description="Disordered" evidence="1">
    <location>
        <begin position="23"/>
        <end position="93"/>
    </location>
</feature>
<feature type="chain" id="PRO_5045493045" evidence="2">
    <location>
        <begin position="23"/>
        <end position="93"/>
    </location>
</feature>
<organism evidence="3 4">
    <name type="scientific">Sphingomonas rustica</name>
    <dbReference type="NCBI Taxonomy" id="3103142"/>
    <lineage>
        <taxon>Bacteria</taxon>
        <taxon>Pseudomonadati</taxon>
        <taxon>Pseudomonadota</taxon>
        <taxon>Alphaproteobacteria</taxon>
        <taxon>Sphingomonadales</taxon>
        <taxon>Sphingomonadaceae</taxon>
        <taxon>Sphingomonas</taxon>
    </lineage>
</organism>
<accession>A0ABV0B536</accession>
<evidence type="ECO:0000313" key="3">
    <source>
        <dbReference type="EMBL" id="MEN3746660.1"/>
    </source>
</evidence>
<keyword evidence="4" id="KW-1185">Reference proteome</keyword>
<keyword evidence="2" id="KW-0732">Signal</keyword>
<evidence type="ECO:0000256" key="2">
    <source>
        <dbReference type="SAM" id="SignalP"/>
    </source>
</evidence>
<feature type="signal peptide" evidence="2">
    <location>
        <begin position="1"/>
        <end position="22"/>
    </location>
</feature>
<evidence type="ECO:0000313" key="4">
    <source>
        <dbReference type="Proteomes" id="UP001427805"/>
    </source>
</evidence>
<feature type="compositionally biased region" description="Gly residues" evidence="1">
    <location>
        <begin position="29"/>
        <end position="38"/>
    </location>
</feature>
<evidence type="ECO:0000256" key="1">
    <source>
        <dbReference type="SAM" id="MobiDB-lite"/>
    </source>
</evidence>
<name>A0ABV0B536_9SPHN</name>